<evidence type="ECO:0000256" key="4">
    <source>
        <dbReference type="ARBA" id="ARBA00023242"/>
    </source>
</evidence>
<evidence type="ECO:0000313" key="7">
    <source>
        <dbReference type="EMBL" id="KAK9755707.1"/>
    </source>
</evidence>
<evidence type="ECO:0000313" key="8">
    <source>
        <dbReference type="Proteomes" id="UP001443914"/>
    </source>
</evidence>
<evidence type="ECO:0000259" key="6">
    <source>
        <dbReference type="PROSITE" id="PS51294"/>
    </source>
</evidence>
<dbReference type="PROSITE" id="PS50090">
    <property type="entry name" value="MYB_LIKE"/>
    <property type="match status" value="2"/>
</dbReference>
<dbReference type="Proteomes" id="UP001443914">
    <property type="component" value="Unassembled WGS sequence"/>
</dbReference>
<feature type="domain" description="Myb-like" evidence="5">
    <location>
        <begin position="191"/>
        <end position="241"/>
    </location>
</feature>
<dbReference type="SUPFAM" id="SSF46689">
    <property type="entry name" value="Homeodomain-like"/>
    <property type="match status" value="1"/>
</dbReference>
<reference evidence="7" key="1">
    <citation type="submission" date="2024-03" db="EMBL/GenBank/DDBJ databases">
        <title>WGS assembly of Saponaria officinalis var. Norfolk2.</title>
        <authorList>
            <person name="Jenkins J."/>
            <person name="Shu S."/>
            <person name="Grimwood J."/>
            <person name="Barry K."/>
            <person name="Goodstein D."/>
            <person name="Schmutz J."/>
            <person name="Leebens-Mack J."/>
            <person name="Osbourn A."/>
        </authorList>
    </citation>
    <scope>NUCLEOTIDE SEQUENCE [LARGE SCALE GENOMIC DNA]</scope>
    <source>
        <strain evidence="7">JIC</strain>
    </source>
</reference>
<dbReference type="PANTHER" id="PTHR45614:SF218">
    <property type="entry name" value="TRANSCRIPTION FACTOR MYB119-RELATED"/>
    <property type="match status" value="1"/>
</dbReference>
<feature type="domain" description="Myb-like" evidence="5">
    <location>
        <begin position="139"/>
        <end position="190"/>
    </location>
</feature>
<dbReference type="PANTHER" id="PTHR45614">
    <property type="entry name" value="MYB PROTEIN-RELATED"/>
    <property type="match status" value="1"/>
</dbReference>
<dbReference type="AlphaFoldDB" id="A0AAW1NCN4"/>
<dbReference type="SMART" id="SM00717">
    <property type="entry name" value="SANT"/>
    <property type="match status" value="2"/>
</dbReference>
<dbReference type="InterPro" id="IPR009057">
    <property type="entry name" value="Homeodomain-like_sf"/>
</dbReference>
<dbReference type="CDD" id="cd00167">
    <property type="entry name" value="SANT"/>
    <property type="match status" value="2"/>
</dbReference>
<dbReference type="InterPro" id="IPR001005">
    <property type="entry name" value="SANT/Myb"/>
</dbReference>
<dbReference type="Gene3D" id="1.10.10.60">
    <property type="entry name" value="Homeodomain-like"/>
    <property type="match status" value="2"/>
</dbReference>
<name>A0AAW1NCN4_SAPOF</name>
<protein>
    <submittedName>
        <fullName evidence="7">Uncharacterized protein</fullName>
    </submittedName>
</protein>
<keyword evidence="4" id="KW-0539">Nucleus</keyword>
<evidence type="ECO:0000256" key="1">
    <source>
        <dbReference type="ARBA" id="ARBA00004123"/>
    </source>
</evidence>
<gene>
    <name evidence="7" type="ORF">RND81_01G044700</name>
</gene>
<dbReference type="GO" id="GO:0005634">
    <property type="term" value="C:nucleus"/>
    <property type="evidence" value="ECO:0007669"/>
    <property type="project" value="UniProtKB-SubCell"/>
</dbReference>
<sequence>MESKASRSIQHANLHAKSTTPLIFFGSTPSFSFINKFLAHGSSNNGFSCNYHQPNESQTPDSTTTPSTVMQGFGDFSSSMSTTNAMHENLFVGDHDLFLSKNNSQDSDINYEAMQMNDEINSSSSNVINVSNVRKIKGSKDIIKGQWTCEEDRMLKKLVSQFGERKWVMIASHLKGRAGKQCRERWHNHLRPNIKKDTWDEEEERILVEAHKQFGNRWAEIAKRIPGRTENSIKNHWNATKRRQNCFRRKNNNNVDSDGFIQPSFLQQYIHSSDIQSYNTTPQNPSTTTTDTTTVAASTTFKAVPPTNSGPTEISWDPPSQFDNLLQNPSTYNDQHYYYDNYLNNLPFVTNNNPYHNNNELVSIQQQLYMNNNDDDNNNNHPNGYISNDLHQLDNRVTSSEVITHCLLNDKHVMFQENITNNNNNSSNSNNSLPSNMMIIDAQPYDHNNSSSNSNNSLPSNMMTDYHPYDRVDYQKIDEMEEAVNYEKIFSSENKKDMDLFEMIYFHNNHSSKSSNNASY</sequence>
<dbReference type="GO" id="GO:0000981">
    <property type="term" value="F:DNA-binding transcription factor activity, RNA polymerase II-specific"/>
    <property type="evidence" value="ECO:0007669"/>
    <property type="project" value="TreeGrafter"/>
</dbReference>
<evidence type="ECO:0000256" key="3">
    <source>
        <dbReference type="ARBA" id="ARBA00023125"/>
    </source>
</evidence>
<dbReference type="FunFam" id="1.10.10.60:FF:000010">
    <property type="entry name" value="Transcriptional activator Myb isoform A"/>
    <property type="match status" value="1"/>
</dbReference>
<feature type="domain" description="HTH myb-type" evidence="6">
    <location>
        <begin position="195"/>
        <end position="245"/>
    </location>
</feature>
<dbReference type="PROSITE" id="PS51294">
    <property type="entry name" value="HTH_MYB"/>
    <property type="match status" value="2"/>
</dbReference>
<comment type="subcellular location">
    <subcellularLocation>
        <location evidence="1">Nucleus</location>
    </subcellularLocation>
</comment>
<accession>A0AAW1NCN4</accession>
<organism evidence="7 8">
    <name type="scientific">Saponaria officinalis</name>
    <name type="common">Common soapwort</name>
    <name type="synonym">Lychnis saponaria</name>
    <dbReference type="NCBI Taxonomy" id="3572"/>
    <lineage>
        <taxon>Eukaryota</taxon>
        <taxon>Viridiplantae</taxon>
        <taxon>Streptophyta</taxon>
        <taxon>Embryophyta</taxon>
        <taxon>Tracheophyta</taxon>
        <taxon>Spermatophyta</taxon>
        <taxon>Magnoliopsida</taxon>
        <taxon>eudicotyledons</taxon>
        <taxon>Gunneridae</taxon>
        <taxon>Pentapetalae</taxon>
        <taxon>Caryophyllales</taxon>
        <taxon>Caryophyllaceae</taxon>
        <taxon>Caryophylleae</taxon>
        <taxon>Saponaria</taxon>
    </lineage>
</organism>
<keyword evidence="3" id="KW-0238">DNA-binding</keyword>
<proteinExistence type="predicted"/>
<dbReference type="Pfam" id="PF13921">
    <property type="entry name" value="Myb_DNA-bind_6"/>
    <property type="match status" value="1"/>
</dbReference>
<dbReference type="InterPro" id="IPR017930">
    <property type="entry name" value="Myb_dom"/>
</dbReference>
<evidence type="ECO:0000259" key="5">
    <source>
        <dbReference type="PROSITE" id="PS50090"/>
    </source>
</evidence>
<comment type="caution">
    <text evidence="7">The sequence shown here is derived from an EMBL/GenBank/DDBJ whole genome shotgun (WGS) entry which is preliminary data.</text>
</comment>
<dbReference type="InterPro" id="IPR050560">
    <property type="entry name" value="MYB_TF"/>
</dbReference>
<feature type="domain" description="HTH myb-type" evidence="6">
    <location>
        <begin position="139"/>
        <end position="194"/>
    </location>
</feature>
<dbReference type="EMBL" id="JBDFQZ010000001">
    <property type="protein sequence ID" value="KAK9755707.1"/>
    <property type="molecule type" value="Genomic_DNA"/>
</dbReference>
<keyword evidence="8" id="KW-1185">Reference proteome</keyword>
<dbReference type="GO" id="GO:0000978">
    <property type="term" value="F:RNA polymerase II cis-regulatory region sequence-specific DNA binding"/>
    <property type="evidence" value="ECO:0007669"/>
    <property type="project" value="TreeGrafter"/>
</dbReference>
<evidence type="ECO:0000256" key="2">
    <source>
        <dbReference type="ARBA" id="ARBA00022737"/>
    </source>
</evidence>
<keyword evidence="2" id="KW-0677">Repeat</keyword>